<evidence type="ECO:0000313" key="3">
    <source>
        <dbReference type="Proteomes" id="UP000051679"/>
    </source>
</evidence>
<keyword evidence="1" id="KW-1133">Transmembrane helix</keyword>
<dbReference type="SUPFAM" id="SSF81653">
    <property type="entry name" value="Calcium ATPase, transduction domain A"/>
    <property type="match status" value="1"/>
</dbReference>
<evidence type="ECO:0000256" key="1">
    <source>
        <dbReference type="SAM" id="Phobius"/>
    </source>
</evidence>
<dbReference type="Proteomes" id="UP000051679">
    <property type="component" value="Unassembled WGS sequence"/>
</dbReference>
<dbReference type="EMBL" id="AYYO01000010">
    <property type="protein sequence ID" value="KRM55940.1"/>
    <property type="molecule type" value="Genomic_DNA"/>
</dbReference>
<gene>
    <name evidence="2" type="ORF">FC18_GL000721</name>
</gene>
<keyword evidence="1" id="KW-0812">Transmembrane</keyword>
<dbReference type="STRING" id="1291052.FC18_GL000721"/>
<accession>A0A0R1ZRV0</accession>
<organism evidence="2 3">
    <name type="scientific">Lacticaseibacillus sharpeae JCM 1186 = DSM 20505</name>
    <dbReference type="NCBI Taxonomy" id="1291052"/>
    <lineage>
        <taxon>Bacteria</taxon>
        <taxon>Bacillati</taxon>
        <taxon>Bacillota</taxon>
        <taxon>Bacilli</taxon>
        <taxon>Lactobacillales</taxon>
        <taxon>Lactobacillaceae</taxon>
        <taxon>Lacticaseibacillus</taxon>
    </lineage>
</organism>
<dbReference type="AlphaFoldDB" id="A0A0R1ZRV0"/>
<dbReference type="Gene3D" id="2.70.150.10">
    <property type="entry name" value="Calcium-transporting ATPase, cytoplasmic transduction domain A"/>
    <property type="match status" value="1"/>
</dbReference>
<keyword evidence="1" id="KW-0472">Membrane</keyword>
<dbReference type="InterPro" id="IPR008250">
    <property type="entry name" value="ATPase_P-typ_transduc_dom_A_sf"/>
</dbReference>
<sequence length="252" mass="26324">MTMLKFVNSGLSQTEVRRAHAQHSGELTVVHVWRVLAVAIACGVSIAVLTELFLGMIAAVVMSIALGVLTVAVAQRIATEMKVIRNDAVPVQVIRAGLVRQITAGEVVVRDVVVLHAGEVVPVDVAANGKVLLTGSVARQNVTGVAVAVGSDRAVAQQLTVQGHALTLEDVQAVLRALVAAFSPLMILPRIVFGGLRLGAGRLHHLVQHVLAALNAGPIASKHVDSRRLAVAFVQNQGTIATSPVRHAALPS</sequence>
<feature type="transmembrane region" description="Helical" evidence="1">
    <location>
        <begin position="27"/>
        <end position="46"/>
    </location>
</feature>
<comment type="caution">
    <text evidence="2">The sequence shown here is derived from an EMBL/GenBank/DDBJ whole genome shotgun (WGS) entry which is preliminary data.</text>
</comment>
<keyword evidence="3" id="KW-1185">Reference proteome</keyword>
<name>A0A0R1ZRV0_9LACO</name>
<proteinExistence type="predicted"/>
<evidence type="ECO:0000313" key="2">
    <source>
        <dbReference type="EMBL" id="KRM55940.1"/>
    </source>
</evidence>
<feature type="transmembrane region" description="Helical" evidence="1">
    <location>
        <begin position="52"/>
        <end position="74"/>
    </location>
</feature>
<protein>
    <submittedName>
        <fullName evidence="2">Uncharacterized protein</fullName>
    </submittedName>
</protein>
<dbReference type="PATRIC" id="fig|1291052.5.peg.737"/>
<reference evidence="2 3" key="1">
    <citation type="journal article" date="2015" name="Genome Announc.">
        <title>Expanding the biotechnology potential of lactobacilli through comparative genomics of 213 strains and associated genera.</title>
        <authorList>
            <person name="Sun Z."/>
            <person name="Harris H.M."/>
            <person name="McCann A."/>
            <person name="Guo C."/>
            <person name="Argimon S."/>
            <person name="Zhang W."/>
            <person name="Yang X."/>
            <person name="Jeffery I.B."/>
            <person name="Cooney J.C."/>
            <person name="Kagawa T.F."/>
            <person name="Liu W."/>
            <person name="Song Y."/>
            <person name="Salvetti E."/>
            <person name="Wrobel A."/>
            <person name="Rasinkangas P."/>
            <person name="Parkhill J."/>
            <person name="Rea M.C."/>
            <person name="O'Sullivan O."/>
            <person name="Ritari J."/>
            <person name="Douillard F.P."/>
            <person name="Paul Ross R."/>
            <person name="Yang R."/>
            <person name="Briner A.E."/>
            <person name="Felis G.E."/>
            <person name="de Vos W.M."/>
            <person name="Barrangou R."/>
            <person name="Klaenhammer T.R."/>
            <person name="Caufield P.W."/>
            <person name="Cui Y."/>
            <person name="Zhang H."/>
            <person name="O'Toole P.W."/>
        </authorList>
    </citation>
    <scope>NUCLEOTIDE SEQUENCE [LARGE SCALE GENOMIC DNA]</scope>
    <source>
        <strain evidence="2 3">DSM 20505</strain>
    </source>
</reference>